<feature type="transmembrane region" description="Helical" evidence="5">
    <location>
        <begin position="207"/>
        <end position="230"/>
    </location>
</feature>
<comment type="caution">
    <text evidence="7">The sequence shown here is derived from an EMBL/GenBank/DDBJ whole genome shotgun (WGS) entry which is preliminary data.</text>
</comment>
<keyword evidence="8" id="KW-1185">Reference proteome</keyword>
<dbReference type="EMBL" id="JACHML010000001">
    <property type="protein sequence ID" value="MBB6389784.1"/>
    <property type="molecule type" value="Genomic_DNA"/>
</dbReference>
<protein>
    <recommendedName>
        <fullName evidence="6">ABC-2 type transporter transmembrane domain-containing protein</fullName>
    </recommendedName>
</protein>
<evidence type="ECO:0000256" key="5">
    <source>
        <dbReference type="SAM" id="Phobius"/>
    </source>
</evidence>
<dbReference type="Proteomes" id="UP000537775">
    <property type="component" value="Unassembled WGS sequence"/>
</dbReference>
<feature type="transmembrane region" description="Helical" evidence="5">
    <location>
        <begin position="12"/>
        <end position="35"/>
    </location>
</feature>
<evidence type="ECO:0000256" key="4">
    <source>
        <dbReference type="ARBA" id="ARBA00023136"/>
    </source>
</evidence>
<comment type="subcellular location">
    <subcellularLocation>
        <location evidence="1">Membrane</location>
        <topology evidence="1">Multi-pass membrane protein</topology>
    </subcellularLocation>
</comment>
<organism evidence="7 8">
    <name type="scientific">Microbacterium thalassium</name>
    <dbReference type="NCBI Taxonomy" id="362649"/>
    <lineage>
        <taxon>Bacteria</taxon>
        <taxon>Bacillati</taxon>
        <taxon>Actinomycetota</taxon>
        <taxon>Actinomycetes</taxon>
        <taxon>Micrococcales</taxon>
        <taxon>Microbacteriaceae</taxon>
        <taxon>Microbacterium</taxon>
    </lineage>
</organism>
<dbReference type="RefSeq" id="WP_184749071.1">
    <property type="nucleotide sequence ID" value="NZ_BAAAJR010000008.1"/>
</dbReference>
<feature type="transmembrane region" description="Helical" evidence="5">
    <location>
        <begin position="355"/>
        <end position="373"/>
    </location>
</feature>
<evidence type="ECO:0000256" key="1">
    <source>
        <dbReference type="ARBA" id="ARBA00004141"/>
    </source>
</evidence>
<keyword evidence="4 5" id="KW-0472">Membrane</keyword>
<evidence type="ECO:0000256" key="3">
    <source>
        <dbReference type="ARBA" id="ARBA00022989"/>
    </source>
</evidence>
<evidence type="ECO:0000259" key="6">
    <source>
        <dbReference type="Pfam" id="PF12698"/>
    </source>
</evidence>
<feature type="domain" description="ABC-2 type transporter transmembrane" evidence="6">
    <location>
        <begin position="18"/>
        <end position="159"/>
    </location>
</feature>
<keyword evidence="2 5" id="KW-0812">Transmembrane</keyword>
<name>A0A7X0FLP0_9MICO</name>
<gene>
    <name evidence="7" type="ORF">HD594_000097</name>
</gene>
<feature type="transmembrane region" description="Helical" evidence="5">
    <location>
        <begin position="268"/>
        <end position="293"/>
    </location>
</feature>
<dbReference type="Pfam" id="PF12698">
    <property type="entry name" value="ABC2_membrane_3"/>
    <property type="match status" value="1"/>
</dbReference>
<feature type="transmembrane region" description="Helical" evidence="5">
    <location>
        <begin position="300"/>
        <end position="324"/>
    </location>
</feature>
<evidence type="ECO:0000256" key="2">
    <source>
        <dbReference type="ARBA" id="ARBA00022692"/>
    </source>
</evidence>
<sequence length="393" mass="40078">MDAPQELERTPWWRVPIIAIGVSLIVGVVLLAFSWPAVTADPHDLPIGVVASAEQLDQISDNVDEQSEGAIALTEYEDRDAAVTAIEEREVYGAVVLPAEQGEAPEVLIATAASPAVAQLLQGLASEQQAQIDAQIRATVEENLATMQQSFAEKVAAAIQAAVQAALSGQTPQMPGDDADAAPITIPVVTVEVTDVVPLADTDPRGAGLSAAMFPMVIGGMIGGIALTLAVKGGGLRRVVGVAIYAPAAGLLIAGILQGAYGALQGSYWLNASAIALAIAAISSTITGLAGLIGPAGVGLGAAFMMLVANPLSAAAVPVEFIAAPWGAFGQWLPPGAAATLIRDLSYFPAADATFPWLVLATWTVVGLALTLVDLPARRLAAGETAAEHPLTV</sequence>
<dbReference type="AlphaFoldDB" id="A0A7X0FLP0"/>
<proteinExistence type="predicted"/>
<feature type="transmembrane region" description="Helical" evidence="5">
    <location>
        <begin position="242"/>
        <end position="262"/>
    </location>
</feature>
<dbReference type="InterPro" id="IPR013525">
    <property type="entry name" value="ABC2_TM"/>
</dbReference>
<keyword evidence="3 5" id="KW-1133">Transmembrane helix</keyword>
<dbReference type="GO" id="GO:0016020">
    <property type="term" value="C:membrane"/>
    <property type="evidence" value="ECO:0007669"/>
    <property type="project" value="UniProtKB-SubCell"/>
</dbReference>
<dbReference type="GO" id="GO:0140359">
    <property type="term" value="F:ABC-type transporter activity"/>
    <property type="evidence" value="ECO:0007669"/>
    <property type="project" value="InterPro"/>
</dbReference>
<evidence type="ECO:0000313" key="8">
    <source>
        <dbReference type="Proteomes" id="UP000537775"/>
    </source>
</evidence>
<reference evidence="7 8" key="1">
    <citation type="submission" date="2020-08" db="EMBL/GenBank/DDBJ databases">
        <title>Sequencing the genomes of 1000 actinobacteria strains.</title>
        <authorList>
            <person name="Klenk H.-P."/>
        </authorList>
    </citation>
    <scope>NUCLEOTIDE SEQUENCE [LARGE SCALE GENOMIC DNA]</scope>
    <source>
        <strain evidence="7 8">DSM 12511</strain>
    </source>
</reference>
<evidence type="ECO:0000313" key="7">
    <source>
        <dbReference type="EMBL" id="MBB6389784.1"/>
    </source>
</evidence>
<accession>A0A7X0FLP0</accession>